<evidence type="ECO:0000313" key="1">
    <source>
        <dbReference type="EMBL" id="ELU06655.1"/>
    </source>
</evidence>
<evidence type="ECO:0000313" key="3">
    <source>
        <dbReference type="Proteomes" id="UP000014760"/>
    </source>
</evidence>
<name>R7UKD1_CAPTE</name>
<organism evidence="1">
    <name type="scientific">Capitella teleta</name>
    <name type="common">Polychaete worm</name>
    <dbReference type="NCBI Taxonomy" id="283909"/>
    <lineage>
        <taxon>Eukaryota</taxon>
        <taxon>Metazoa</taxon>
        <taxon>Spiralia</taxon>
        <taxon>Lophotrochozoa</taxon>
        <taxon>Annelida</taxon>
        <taxon>Polychaeta</taxon>
        <taxon>Sedentaria</taxon>
        <taxon>Scolecida</taxon>
        <taxon>Capitellidae</taxon>
        <taxon>Capitella</taxon>
    </lineage>
</organism>
<evidence type="ECO:0000313" key="2">
    <source>
        <dbReference type="EnsemblMetazoa" id="CapteP189288"/>
    </source>
</evidence>
<dbReference type="InterPro" id="IPR036514">
    <property type="entry name" value="SGNH_hydro_sf"/>
</dbReference>
<sequence>MRRGVARRTENASATSHLSTLTIQVQASTEQRFEAYFQKLLMGMAEQKVQMAEMAKSHAVEIGQLKQQLKLIATRQAVGDGGMEKQFLHTFSLLWTYMCNWSSWTIPWRMMLKKQPWSGYDSAMRIMAVVCTNKMCHSVTWSGRGKEKKAFNERLHVVSAITLASSMHLAIVGDSFVVRLKAFIQAQGADDLNIPGTTVHFYGLGGASVYGHKKLLPLLNQAIVWHCDRIFVHIGSNDLCNRSVNPHALAEDLRRLAVYASFATPSTQVIVGQVFQRLSEPDPDYNRRVHHELCDSGIPPFDRPMQLRIP</sequence>
<dbReference type="EMBL" id="AMQN01001202">
    <property type="status" value="NOT_ANNOTATED_CDS"/>
    <property type="molecule type" value="Genomic_DNA"/>
</dbReference>
<dbReference type="AlphaFoldDB" id="R7UKD1"/>
<dbReference type="EnsemblMetazoa" id="CapteT189288">
    <property type="protein sequence ID" value="CapteP189288"/>
    <property type="gene ID" value="CapteG189288"/>
</dbReference>
<reference evidence="3" key="1">
    <citation type="submission" date="2012-12" db="EMBL/GenBank/DDBJ databases">
        <authorList>
            <person name="Hellsten U."/>
            <person name="Grimwood J."/>
            <person name="Chapman J.A."/>
            <person name="Shapiro H."/>
            <person name="Aerts A."/>
            <person name="Otillar R.P."/>
            <person name="Terry A.Y."/>
            <person name="Boore J.L."/>
            <person name="Simakov O."/>
            <person name="Marletaz F."/>
            <person name="Cho S.-J."/>
            <person name="Edsinger-Gonzales E."/>
            <person name="Havlak P."/>
            <person name="Kuo D.-H."/>
            <person name="Larsson T."/>
            <person name="Lv J."/>
            <person name="Arendt D."/>
            <person name="Savage R."/>
            <person name="Osoegawa K."/>
            <person name="de Jong P."/>
            <person name="Lindberg D.R."/>
            <person name="Seaver E.C."/>
            <person name="Weisblat D.A."/>
            <person name="Putnam N.H."/>
            <person name="Grigoriev I.V."/>
            <person name="Rokhsar D.S."/>
        </authorList>
    </citation>
    <scope>NUCLEOTIDE SEQUENCE</scope>
    <source>
        <strain evidence="3">I ESC-2004</strain>
    </source>
</reference>
<dbReference type="Proteomes" id="UP000014760">
    <property type="component" value="Unassembled WGS sequence"/>
</dbReference>
<keyword evidence="3" id="KW-1185">Reference proteome</keyword>
<accession>R7UKD1</accession>
<reference evidence="1 3" key="2">
    <citation type="journal article" date="2013" name="Nature">
        <title>Insights into bilaterian evolution from three spiralian genomes.</title>
        <authorList>
            <person name="Simakov O."/>
            <person name="Marletaz F."/>
            <person name="Cho S.J."/>
            <person name="Edsinger-Gonzales E."/>
            <person name="Havlak P."/>
            <person name="Hellsten U."/>
            <person name="Kuo D.H."/>
            <person name="Larsson T."/>
            <person name="Lv J."/>
            <person name="Arendt D."/>
            <person name="Savage R."/>
            <person name="Osoegawa K."/>
            <person name="de Jong P."/>
            <person name="Grimwood J."/>
            <person name="Chapman J.A."/>
            <person name="Shapiro H."/>
            <person name="Aerts A."/>
            <person name="Otillar R.P."/>
            <person name="Terry A.Y."/>
            <person name="Boore J.L."/>
            <person name="Grigoriev I.V."/>
            <person name="Lindberg D.R."/>
            <person name="Seaver E.C."/>
            <person name="Weisblat D.A."/>
            <person name="Putnam N.H."/>
            <person name="Rokhsar D.S."/>
        </authorList>
    </citation>
    <scope>NUCLEOTIDE SEQUENCE</scope>
    <source>
        <strain evidence="1 3">I ESC-2004</strain>
    </source>
</reference>
<dbReference type="EMBL" id="AMQN01001204">
    <property type="status" value="NOT_ANNOTATED_CDS"/>
    <property type="molecule type" value="Genomic_DNA"/>
</dbReference>
<reference evidence="2" key="3">
    <citation type="submission" date="2015-06" db="UniProtKB">
        <authorList>
            <consortium name="EnsemblMetazoa"/>
        </authorList>
    </citation>
    <scope>IDENTIFICATION</scope>
</reference>
<dbReference type="EMBL" id="AMQN01001203">
    <property type="status" value="NOT_ANNOTATED_CDS"/>
    <property type="molecule type" value="Genomic_DNA"/>
</dbReference>
<gene>
    <name evidence="1" type="ORF">CAPTEDRAFT_189288</name>
</gene>
<proteinExistence type="predicted"/>
<dbReference type="HOGENOM" id="CLU_897861_0_0_1"/>
<dbReference type="SUPFAM" id="SSF52266">
    <property type="entry name" value="SGNH hydrolase"/>
    <property type="match status" value="1"/>
</dbReference>
<dbReference type="EMBL" id="KB300511">
    <property type="protein sequence ID" value="ELU06655.1"/>
    <property type="molecule type" value="Genomic_DNA"/>
</dbReference>
<protein>
    <submittedName>
        <fullName evidence="1 2">Uncharacterized protein</fullName>
    </submittedName>
</protein>
<dbReference type="EMBL" id="AMQN01001201">
    <property type="status" value="NOT_ANNOTATED_CDS"/>
    <property type="molecule type" value="Genomic_DNA"/>
</dbReference>
<dbReference type="Gene3D" id="3.40.50.1110">
    <property type="entry name" value="SGNH hydrolase"/>
    <property type="match status" value="1"/>
</dbReference>